<dbReference type="EMBL" id="SSTE01018943">
    <property type="protein sequence ID" value="KAA0037351.1"/>
    <property type="molecule type" value="Genomic_DNA"/>
</dbReference>
<name>A0A5A7T6Y6_CUCMM</name>
<gene>
    <name evidence="3" type="ORF">E5676_scaffold85G00790</name>
    <name evidence="2" type="ORF">E6C27_scaffold278G00430</name>
</gene>
<feature type="region of interest" description="Disordered" evidence="1">
    <location>
        <begin position="1"/>
        <end position="42"/>
    </location>
</feature>
<organism evidence="2 4">
    <name type="scientific">Cucumis melo var. makuwa</name>
    <name type="common">Oriental melon</name>
    <dbReference type="NCBI Taxonomy" id="1194695"/>
    <lineage>
        <taxon>Eukaryota</taxon>
        <taxon>Viridiplantae</taxon>
        <taxon>Streptophyta</taxon>
        <taxon>Embryophyta</taxon>
        <taxon>Tracheophyta</taxon>
        <taxon>Spermatophyta</taxon>
        <taxon>Magnoliopsida</taxon>
        <taxon>eudicotyledons</taxon>
        <taxon>Gunneridae</taxon>
        <taxon>Pentapetalae</taxon>
        <taxon>rosids</taxon>
        <taxon>fabids</taxon>
        <taxon>Cucurbitales</taxon>
        <taxon>Cucurbitaceae</taxon>
        <taxon>Benincaseae</taxon>
        <taxon>Cucumis</taxon>
    </lineage>
</organism>
<dbReference type="AlphaFoldDB" id="A0A5A7T6Y6"/>
<dbReference type="Proteomes" id="UP000321393">
    <property type="component" value="Unassembled WGS sequence"/>
</dbReference>
<dbReference type="GO" id="GO:0008233">
    <property type="term" value="F:peptidase activity"/>
    <property type="evidence" value="ECO:0007669"/>
    <property type="project" value="UniProtKB-KW"/>
</dbReference>
<keyword evidence="3" id="KW-0378">Hydrolase</keyword>
<dbReference type="OrthoDB" id="2272416at2759"/>
<evidence type="ECO:0000313" key="3">
    <source>
        <dbReference type="EMBL" id="TYJ97556.1"/>
    </source>
</evidence>
<evidence type="ECO:0000256" key="1">
    <source>
        <dbReference type="SAM" id="MobiDB-lite"/>
    </source>
</evidence>
<dbReference type="GO" id="GO:0006508">
    <property type="term" value="P:proteolysis"/>
    <property type="evidence" value="ECO:0007669"/>
    <property type="project" value="UniProtKB-KW"/>
</dbReference>
<sequence length="246" mass="27249">MSPCRGARKGGKGGRGAGQAKHLRDFKKYNPKSSDRPLEDPTKPHMWLASVETIFRYIKCPINQKVQCAVFFFMDRGTAWWETTERMLGGDQEFLNLEQDNMTVYLYDSEFSMLSHFAPEVIANEATRIDMFVSVDMSLHERVDPSKAAGIGLTLGGVFQRHCQEIAAAGKTLKELPAYHSCGRSHGGRCLGSGCSFGFTEDQFCLGVPLGLSKTRDVLTGSLDYVCLGTRQFKGIGRGKPTNCKM</sequence>
<dbReference type="Proteomes" id="UP000321947">
    <property type="component" value="Unassembled WGS sequence"/>
</dbReference>
<reference evidence="4 5" key="1">
    <citation type="submission" date="2019-08" db="EMBL/GenBank/DDBJ databases">
        <title>Draft genome sequences of two oriental melons (Cucumis melo L. var makuwa).</title>
        <authorList>
            <person name="Kwon S.-Y."/>
        </authorList>
    </citation>
    <scope>NUCLEOTIDE SEQUENCE [LARGE SCALE GENOMIC DNA]</scope>
    <source>
        <strain evidence="5">cv. Chang Bougi</strain>
        <strain evidence="4">cv. SW 3</strain>
        <tissue evidence="2">Leaf</tissue>
    </source>
</reference>
<evidence type="ECO:0000313" key="4">
    <source>
        <dbReference type="Proteomes" id="UP000321393"/>
    </source>
</evidence>
<accession>A0A5A7T6Y6</accession>
<feature type="compositionally biased region" description="Basic residues" evidence="1">
    <location>
        <begin position="1"/>
        <end position="12"/>
    </location>
</feature>
<proteinExistence type="predicted"/>
<comment type="caution">
    <text evidence="2">The sequence shown here is derived from an EMBL/GenBank/DDBJ whole genome shotgun (WGS) entry which is preliminary data.</text>
</comment>
<evidence type="ECO:0000313" key="2">
    <source>
        <dbReference type="EMBL" id="KAA0037351.1"/>
    </source>
</evidence>
<evidence type="ECO:0000313" key="5">
    <source>
        <dbReference type="Proteomes" id="UP000321947"/>
    </source>
</evidence>
<feature type="compositionally biased region" description="Basic and acidic residues" evidence="1">
    <location>
        <begin position="22"/>
        <end position="42"/>
    </location>
</feature>
<dbReference type="EMBL" id="SSTD01018828">
    <property type="protein sequence ID" value="TYJ97556.1"/>
    <property type="molecule type" value="Genomic_DNA"/>
</dbReference>
<keyword evidence="3" id="KW-0645">Protease</keyword>
<protein>
    <submittedName>
        <fullName evidence="2">Gag-protease polyprotein</fullName>
    </submittedName>
</protein>